<organism evidence="4 5">
    <name type="scientific">Kineococcus halophytocola</name>
    <dbReference type="NCBI Taxonomy" id="3234027"/>
    <lineage>
        <taxon>Bacteria</taxon>
        <taxon>Bacillati</taxon>
        <taxon>Actinomycetota</taxon>
        <taxon>Actinomycetes</taxon>
        <taxon>Kineosporiales</taxon>
        <taxon>Kineosporiaceae</taxon>
        <taxon>Kineococcus</taxon>
    </lineage>
</organism>
<evidence type="ECO:0000313" key="5">
    <source>
        <dbReference type="Proteomes" id="UP001565927"/>
    </source>
</evidence>
<evidence type="ECO:0000256" key="2">
    <source>
        <dbReference type="SAM" id="MobiDB-lite"/>
    </source>
</evidence>
<dbReference type="CDD" id="cd02440">
    <property type="entry name" value="AdoMet_MTases"/>
    <property type="match status" value="1"/>
</dbReference>
<reference evidence="4 5" key="1">
    <citation type="submission" date="2024-07" db="EMBL/GenBank/DDBJ databases">
        <authorList>
            <person name="Thanompreechachai J."/>
            <person name="Duangmal K."/>
        </authorList>
    </citation>
    <scope>NUCLEOTIDE SEQUENCE [LARGE SCALE GENOMIC DNA]</scope>
    <source>
        <strain evidence="4 5">LSe6-4</strain>
    </source>
</reference>
<dbReference type="Pfam" id="PF08241">
    <property type="entry name" value="Methyltransf_11"/>
    <property type="match status" value="1"/>
</dbReference>
<dbReference type="InterPro" id="IPR029063">
    <property type="entry name" value="SAM-dependent_MTases_sf"/>
</dbReference>
<protein>
    <submittedName>
        <fullName evidence="4">Spermidine synthase</fullName>
    </submittedName>
</protein>
<evidence type="ECO:0000256" key="1">
    <source>
        <dbReference type="ARBA" id="ARBA00023115"/>
    </source>
</evidence>
<keyword evidence="1" id="KW-0620">Polyamine biosynthesis</keyword>
<keyword evidence="5" id="KW-1185">Reference proteome</keyword>
<name>A0ABV4GWT8_9ACTN</name>
<dbReference type="RefSeq" id="WP_370440038.1">
    <property type="nucleotide sequence ID" value="NZ_JBGFTU010000003.1"/>
</dbReference>
<sequence length="290" mass="31009">MPERSRPPRRPRGTRPAAAARPVQGEEAIATGTVRLEQDPDDPDGWTVLVNGVPSSYVDTADATRLVFEYHQWTAAVLDAVHPPGPLRATHLGGAGCAFPRWLAATRPGSRQLVLEVDAGLVEVYRRSFGASGPAGFKLRVADGRRGLAPLPDASQDVVVRDAFAGDAVPGHLRTVEFLSEVDRVLAPGGVWIANLADRPPLPNSRAELVTAFEVFEHVAVLAEPGVFRGRRYGNVLLVASRRELPERALVRALAGGVAPARLVLGRDARHFCAGSRVLHDEVAPPAPDA</sequence>
<accession>A0ABV4GWT8</accession>
<evidence type="ECO:0000313" key="4">
    <source>
        <dbReference type="EMBL" id="MEZ0163785.1"/>
    </source>
</evidence>
<dbReference type="Gene3D" id="3.40.50.150">
    <property type="entry name" value="Vaccinia Virus protein VP39"/>
    <property type="match status" value="1"/>
</dbReference>
<dbReference type="PANTHER" id="PTHR43317">
    <property type="entry name" value="THERMOSPERMINE SYNTHASE ACAULIS5"/>
    <property type="match status" value="1"/>
</dbReference>
<dbReference type="NCBIfam" id="NF037959">
    <property type="entry name" value="MFS_SpdSyn"/>
    <property type="match status" value="1"/>
</dbReference>
<comment type="caution">
    <text evidence="4">The sequence shown here is derived from an EMBL/GenBank/DDBJ whole genome shotgun (WGS) entry which is preliminary data.</text>
</comment>
<dbReference type="SUPFAM" id="SSF53335">
    <property type="entry name" value="S-adenosyl-L-methionine-dependent methyltransferases"/>
    <property type="match status" value="1"/>
</dbReference>
<dbReference type="Proteomes" id="UP001565927">
    <property type="component" value="Unassembled WGS sequence"/>
</dbReference>
<proteinExistence type="predicted"/>
<dbReference type="InterPro" id="IPR013216">
    <property type="entry name" value="Methyltransf_11"/>
</dbReference>
<dbReference type="PANTHER" id="PTHR43317:SF1">
    <property type="entry name" value="THERMOSPERMINE SYNTHASE ACAULIS5"/>
    <property type="match status" value="1"/>
</dbReference>
<evidence type="ECO:0000259" key="3">
    <source>
        <dbReference type="Pfam" id="PF08241"/>
    </source>
</evidence>
<feature type="domain" description="Methyltransferase type 11" evidence="3">
    <location>
        <begin position="95"/>
        <end position="193"/>
    </location>
</feature>
<gene>
    <name evidence="4" type="ORF">AB2L27_03265</name>
</gene>
<dbReference type="EMBL" id="JBGFTU010000003">
    <property type="protein sequence ID" value="MEZ0163785.1"/>
    <property type="molecule type" value="Genomic_DNA"/>
</dbReference>
<feature type="region of interest" description="Disordered" evidence="2">
    <location>
        <begin position="1"/>
        <end position="29"/>
    </location>
</feature>